<name>A0A2P7QSK7_9SPHN</name>
<gene>
    <name evidence="2" type="ORF">C7I55_11835</name>
</gene>
<evidence type="ECO:0000313" key="3">
    <source>
        <dbReference type="Proteomes" id="UP000241167"/>
    </source>
</evidence>
<keyword evidence="1" id="KW-0732">Signal</keyword>
<sequence>MKLRQVSALPALLAATAAMVPLQAQTVSVAAPPSPAERRPLPPPSAADTALTCAELGTEINGLYASLSGQAQALSDTMDGVIQLHKDNAADVAATARAAEARAALSGLTDLANVIPGAGMVAGVTASAALSAATGPLSTSGKIAEQQAALRSLEERMKQVKAHASRALPDAARLEQLLALSVARHC</sequence>
<accession>A0A2P7QSK7</accession>
<dbReference type="Proteomes" id="UP000241167">
    <property type="component" value="Unassembled WGS sequence"/>
</dbReference>
<evidence type="ECO:0000313" key="2">
    <source>
        <dbReference type="EMBL" id="PSJ40946.1"/>
    </source>
</evidence>
<dbReference type="RefSeq" id="WP_106513101.1">
    <property type="nucleotide sequence ID" value="NZ_PXYI01000003.1"/>
</dbReference>
<reference evidence="2 3" key="1">
    <citation type="submission" date="2018-03" db="EMBL/GenBank/DDBJ databases">
        <title>The draft genome of Sphingosinicella sp. GL-C-18.</title>
        <authorList>
            <person name="Liu L."/>
            <person name="Li L."/>
            <person name="Liang L."/>
            <person name="Zhang X."/>
            <person name="Wang T."/>
        </authorList>
    </citation>
    <scope>NUCLEOTIDE SEQUENCE [LARGE SCALE GENOMIC DNA]</scope>
    <source>
        <strain evidence="2 3">GL-C-18</strain>
    </source>
</reference>
<dbReference type="AlphaFoldDB" id="A0A2P7QSK7"/>
<feature type="signal peptide" evidence="1">
    <location>
        <begin position="1"/>
        <end position="24"/>
    </location>
</feature>
<proteinExistence type="predicted"/>
<organism evidence="2 3">
    <name type="scientific">Allosphingosinicella deserti</name>
    <dbReference type="NCBI Taxonomy" id="2116704"/>
    <lineage>
        <taxon>Bacteria</taxon>
        <taxon>Pseudomonadati</taxon>
        <taxon>Pseudomonadota</taxon>
        <taxon>Alphaproteobacteria</taxon>
        <taxon>Sphingomonadales</taxon>
        <taxon>Sphingomonadaceae</taxon>
        <taxon>Allosphingosinicella</taxon>
    </lineage>
</organism>
<keyword evidence="3" id="KW-1185">Reference proteome</keyword>
<dbReference type="EMBL" id="PXYI01000003">
    <property type="protein sequence ID" value="PSJ40946.1"/>
    <property type="molecule type" value="Genomic_DNA"/>
</dbReference>
<protein>
    <submittedName>
        <fullName evidence="2">Uncharacterized protein</fullName>
    </submittedName>
</protein>
<comment type="caution">
    <text evidence="2">The sequence shown here is derived from an EMBL/GenBank/DDBJ whole genome shotgun (WGS) entry which is preliminary data.</text>
</comment>
<feature type="chain" id="PRO_5015156402" evidence="1">
    <location>
        <begin position="25"/>
        <end position="186"/>
    </location>
</feature>
<evidence type="ECO:0000256" key="1">
    <source>
        <dbReference type="SAM" id="SignalP"/>
    </source>
</evidence>